<feature type="transmembrane region" description="Helical" evidence="1">
    <location>
        <begin position="399"/>
        <end position="415"/>
    </location>
</feature>
<reference evidence="3 4" key="1">
    <citation type="submission" date="2018-08" db="EMBL/GenBank/DDBJ databases">
        <title>A genome reference for cultivated species of the human gut microbiota.</title>
        <authorList>
            <person name="Zou Y."/>
            <person name="Xue W."/>
            <person name="Luo G."/>
        </authorList>
    </citation>
    <scope>NUCLEOTIDE SEQUENCE [LARGE SCALE GENOMIC DNA]</scope>
    <source>
        <strain evidence="3 4">AF04-15</strain>
    </source>
</reference>
<dbReference type="EMBL" id="QSBM01000005">
    <property type="protein sequence ID" value="RGX30487.1"/>
    <property type="molecule type" value="Genomic_DNA"/>
</dbReference>
<comment type="caution">
    <text evidence="3">The sequence shown here is derived from an EMBL/GenBank/DDBJ whole genome shotgun (WGS) entry which is preliminary data.</text>
</comment>
<evidence type="ECO:0000313" key="3">
    <source>
        <dbReference type="EMBL" id="RGX30487.1"/>
    </source>
</evidence>
<evidence type="ECO:0000259" key="2">
    <source>
        <dbReference type="Pfam" id="PF01970"/>
    </source>
</evidence>
<keyword evidence="1" id="KW-1133">Transmembrane helix</keyword>
<feature type="domain" description="DUF112" evidence="2">
    <location>
        <begin position="21"/>
        <end position="449"/>
    </location>
</feature>
<proteinExistence type="predicted"/>
<protein>
    <submittedName>
        <fullName evidence="3">C4-dicarboxylate ABC transporter</fullName>
    </submittedName>
</protein>
<dbReference type="PANTHER" id="PTHR35342">
    <property type="entry name" value="TRICARBOXYLIC TRANSPORT PROTEIN"/>
    <property type="match status" value="1"/>
</dbReference>
<evidence type="ECO:0000313" key="4">
    <source>
        <dbReference type="Proteomes" id="UP000283880"/>
    </source>
</evidence>
<sequence length="508" mass="53570">MQMILNWGVGLSNVIFNPINLLLLLAGTLLGMIVGALPGLNSPIAMSIMIPLTYGMDPGSALCILAGIYTGSTCGGSISSILLEVPGTGAAVVTAFDGHQMYKKGQGGLALGISSVSSVVGGIVAAIVLGACAPFVAAQALKFGAPEYLMLSVMGFASVIGMSNGRMSKNIMAMLIGLLISVVGISPQGGIKRFTFGTHALLEGIPLVPMLIGMFGIGAIIGTISDMKFTKKQGSSVNPVRQTMEYIKMQYPDKKMIKSFLPIWAQSSVIGNVVGAIPGAGMTVAIFMAYDQVKRYRKDLNFGTGVPEGVAAPECANNSVVGSSMIPLLALGVPGNPASSLFLGALLIHGLRTGPKFFVESSDVAYTLIAAFMIASIALLPVMHVFVNYMATYVLRLRYEVLNGLILILCVTGAFATGNNYTYIVFAVVFGFIGFVLKKFGIPFGPLVLATVLGSMLESYYIQTMVTLRGNISGLFVRPICVGLLLLSIFFLLMPLKRLLKEKGKKKN</sequence>
<feature type="transmembrane region" description="Helical" evidence="1">
    <location>
        <begin position="475"/>
        <end position="496"/>
    </location>
</feature>
<feature type="transmembrane region" description="Helical" evidence="1">
    <location>
        <begin position="109"/>
        <end position="136"/>
    </location>
</feature>
<keyword evidence="1" id="KW-0472">Membrane</keyword>
<feature type="transmembrane region" description="Helical" evidence="1">
    <location>
        <begin position="207"/>
        <end position="225"/>
    </location>
</feature>
<dbReference type="Proteomes" id="UP000283880">
    <property type="component" value="Unassembled WGS sequence"/>
</dbReference>
<organism evidence="3 4">
    <name type="scientific">Enterocloster asparagiformis</name>
    <dbReference type="NCBI Taxonomy" id="333367"/>
    <lineage>
        <taxon>Bacteria</taxon>
        <taxon>Bacillati</taxon>
        <taxon>Bacillota</taxon>
        <taxon>Clostridia</taxon>
        <taxon>Lachnospirales</taxon>
        <taxon>Lachnospiraceae</taxon>
        <taxon>Enterocloster</taxon>
    </lineage>
</organism>
<feature type="transmembrane region" description="Helical" evidence="1">
    <location>
        <begin position="148"/>
        <end position="164"/>
    </location>
</feature>
<name>A0A413FHH5_9FIRM</name>
<evidence type="ECO:0000256" key="1">
    <source>
        <dbReference type="SAM" id="Phobius"/>
    </source>
</evidence>
<accession>A0A413FHH5</accession>
<dbReference type="OrthoDB" id="9781349at2"/>
<feature type="transmembrane region" description="Helical" evidence="1">
    <location>
        <begin position="20"/>
        <end position="40"/>
    </location>
</feature>
<dbReference type="Pfam" id="PF01970">
    <property type="entry name" value="TctA"/>
    <property type="match status" value="1"/>
</dbReference>
<dbReference type="InterPro" id="IPR002823">
    <property type="entry name" value="DUF112_TM"/>
</dbReference>
<dbReference type="PANTHER" id="PTHR35342:SF5">
    <property type="entry name" value="TRICARBOXYLIC TRANSPORT PROTEIN"/>
    <property type="match status" value="1"/>
</dbReference>
<dbReference type="RefSeq" id="WP_007706284.1">
    <property type="nucleotide sequence ID" value="NZ_CABMHH010000185.1"/>
</dbReference>
<keyword evidence="1" id="KW-0812">Transmembrane</keyword>
<gene>
    <name evidence="3" type="ORF">DWV29_08635</name>
</gene>
<feature type="transmembrane region" description="Helical" evidence="1">
    <location>
        <begin position="263"/>
        <end position="290"/>
    </location>
</feature>
<feature type="transmembrane region" description="Helical" evidence="1">
    <location>
        <begin position="171"/>
        <end position="187"/>
    </location>
</feature>
<feature type="transmembrane region" description="Helical" evidence="1">
    <location>
        <begin position="364"/>
        <end position="387"/>
    </location>
</feature>
<feature type="transmembrane region" description="Helical" evidence="1">
    <location>
        <begin position="444"/>
        <end position="463"/>
    </location>
</feature>
<dbReference type="AlphaFoldDB" id="A0A413FHH5"/>